<reference evidence="6 7" key="1">
    <citation type="journal article" date="2022" name="Microbiol. Resour. Announc.">
        <title>Complete Genome Sequence of the Hyperthermophilic and Acidophilic Archaeon Saccharolobus caldissimus Strain HS-3T.</title>
        <authorList>
            <person name="Sakai H.D."/>
            <person name="Kurosawa N."/>
        </authorList>
    </citation>
    <scope>NUCLEOTIDE SEQUENCE [LARGE SCALE GENOMIC DNA]</scope>
    <source>
        <strain evidence="6 7">JCM32116</strain>
    </source>
</reference>
<dbReference type="GO" id="GO:0005525">
    <property type="term" value="F:GTP binding"/>
    <property type="evidence" value="ECO:0007669"/>
    <property type="project" value="UniProtKB-KW"/>
</dbReference>
<dbReference type="RefSeq" id="WP_229571598.1">
    <property type="nucleotide sequence ID" value="NZ_AP025226.1"/>
</dbReference>
<evidence type="ECO:0000313" key="7">
    <source>
        <dbReference type="Proteomes" id="UP001319921"/>
    </source>
</evidence>
<accession>A0AAQ4CP80</accession>
<dbReference type="InterPro" id="IPR043128">
    <property type="entry name" value="Rev_trsase/Diguanyl_cyclase"/>
</dbReference>
<comment type="similarity">
    <text evidence="4 5">Belongs to the archaeal-type GTP cyclohydrolase family.</text>
</comment>
<dbReference type="Proteomes" id="UP001319921">
    <property type="component" value="Chromosome"/>
</dbReference>
<name>A0AAQ4CP80_9CREN</name>
<dbReference type="AlphaFoldDB" id="A0AAQ4CP80"/>
<proteinExistence type="inferred from homology"/>
<gene>
    <name evidence="4" type="primary">gch3</name>
    <name evidence="6" type="ORF">SACC_06280</name>
</gene>
<evidence type="ECO:0000256" key="3">
    <source>
        <dbReference type="ARBA" id="ARBA00023134"/>
    </source>
</evidence>
<comment type="catalytic activity">
    <reaction evidence="4 5">
        <text>GTP + 3 H2O = 2-amino-5-formylamino-6-(5-phospho-D-ribosylamino)pyrimidin-4(3H)-one + 2 phosphate + 2 H(+)</text>
        <dbReference type="Rhea" id="RHEA:22468"/>
        <dbReference type="ChEBI" id="CHEBI:15377"/>
        <dbReference type="ChEBI" id="CHEBI:15378"/>
        <dbReference type="ChEBI" id="CHEBI:37565"/>
        <dbReference type="ChEBI" id="CHEBI:43474"/>
        <dbReference type="ChEBI" id="CHEBI:57258"/>
        <dbReference type="EC" id="3.5.4.29"/>
    </reaction>
</comment>
<keyword evidence="3 4" id="KW-0342">GTP-binding</keyword>
<dbReference type="HAMAP" id="MF_00608">
    <property type="entry name" value="GTP_cyclohydro_3"/>
    <property type="match status" value="1"/>
</dbReference>
<dbReference type="EC" id="3.5.4.29" evidence="4 5"/>
<sequence>MKILAINLLNYREWTEKLGQDREWLIQKTQNEFMMKIHKICAEYGTFPLQLRYDNFIMVVDGISTEQLIVMKKDIRKLLPFDIKTCLGFGKTPLEAQMNASLCLYNSKIRENLDQNGMNDEPVVALHFDLNYNTLSLKSTSIYDSFLEIMETYLELARFLYKIGGIIQYLGGDNFLGFISINNIEDTIYKIEENKNLKLGIGIAYNARNAIKLATSALDEIRLNREKRWRIKKESQ</sequence>
<comment type="function">
    <text evidence="4 5">Catalyzes the formation of 2-amino-5-formylamino-6-ribofuranosylamino-4(3H)-pyrimidinone ribonucleotide monophosphate and inorganic phosphate from GTP. Also has an independent pyrophosphate phosphohydrolase activity.</text>
</comment>
<evidence type="ECO:0000256" key="5">
    <source>
        <dbReference type="PIRNR" id="PIRNR009265"/>
    </source>
</evidence>
<dbReference type="Pfam" id="PF05165">
    <property type="entry name" value="GCH_III"/>
    <property type="match status" value="1"/>
</dbReference>
<dbReference type="Gene3D" id="3.30.70.270">
    <property type="match status" value="1"/>
</dbReference>
<evidence type="ECO:0000256" key="2">
    <source>
        <dbReference type="ARBA" id="ARBA00022801"/>
    </source>
</evidence>
<organism evidence="6 7">
    <name type="scientific">Saccharolobus caldissimus</name>
    <dbReference type="NCBI Taxonomy" id="1702097"/>
    <lineage>
        <taxon>Archaea</taxon>
        <taxon>Thermoproteota</taxon>
        <taxon>Thermoprotei</taxon>
        <taxon>Sulfolobales</taxon>
        <taxon>Sulfolobaceae</taxon>
        <taxon>Saccharolobus</taxon>
    </lineage>
</organism>
<dbReference type="EMBL" id="AP025226">
    <property type="protein sequence ID" value="BDB97611.1"/>
    <property type="molecule type" value="Genomic_DNA"/>
</dbReference>
<dbReference type="InterPro" id="IPR007839">
    <property type="entry name" value="GTP_CycHdrlase_3"/>
</dbReference>
<dbReference type="PIRSF" id="PIRSF009265">
    <property type="entry name" value="GTP_cyclohydro_3"/>
    <property type="match status" value="1"/>
</dbReference>
<dbReference type="InterPro" id="IPR029787">
    <property type="entry name" value="Nucleotide_cyclase"/>
</dbReference>
<dbReference type="KEGG" id="scas:SACC_06280"/>
<evidence type="ECO:0000256" key="1">
    <source>
        <dbReference type="ARBA" id="ARBA00022741"/>
    </source>
</evidence>
<evidence type="ECO:0000256" key="4">
    <source>
        <dbReference type="HAMAP-Rule" id="MF_00608"/>
    </source>
</evidence>
<keyword evidence="1 4" id="KW-0547">Nucleotide-binding</keyword>
<dbReference type="Gene3D" id="3.30.70.1230">
    <property type="entry name" value="Nucleotide cyclase"/>
    <property type="match status" value="1"/>
</dbReference>
<dbReference type="PANTHER" id="PTHR42202">
    <property type="entry name" value="GTP CYCLOHYDROLASE III"/>
    <property type="match status" value="1"/>
</dbReference>
<protein>
    <recommendedName>
        <fullName evidence="4 5">GTP cyclohydrolase III</fullName>
        <ecNumber evidence="4 5">3.5.4.29</ecNumber>
    </recommendedName>
</protein>
<dbReference type="GO" id="GO:0043740">
    <property type="term" value="F:GTP cyclohydrolase IIa activity"/>
    <property type="evidence" value="ECO:0007669"/>
    <property type="project" value="UniProtKB-UniRule"/>
</dbReference>
<keyword evidence="2 4" id="KW-0378">Hydrolase</keyword>
<evidence type="ECO:0000313" key="6">
    <source>
        <dbReference type="EMBL" id="BDB97611.1"/>
    </source>
</evidence>
<dbReference type="GeneID" id="68865362"/>
<dbReference type="PANTHER" id="PTHR42202:SF1">
    <property type="entry name" value="GTP CYCLOHYDROLASE III"/>
    <property type="match status" value="1"/>
</dbReference>
<keyword evidence="7" id="KW-1185">Reference proteome</keyword>